<name>A0ABT0XHN8_9BACI</name>
<accession>A0ABT0XHN8</accession>
<keyword evidence="3" id="KW-1185">Reference proteome</keyword>
<feature type="region of interest" description="Disordered" evidence="1">
    <location>
        <begin position="56"/>
        <end position="88"/>
    </location>
</feature>
<protein>
    <submittedName>
        <fullName evidence="2">YlbD family protein</fullName>
    </submittedName>
</protein>
<organism evidence="2 3">
    <name type="scientific">Alkalicoccobacillus plakortidis</name>
    <dbReference type="NCBI Taxonomy" id="444060"/>
    <lineage>
        <taxon>Bacteria</taxon>
        <taxon>Bacillati</taxon>
        <taxon>Bacillota</taxon>
        <taxon>Bacilli</taxon>
        <taxon>Bacillales</taxon>
        <taxon>Bacillaceae</taxon>
        <taxon>Alkalicoccobacillus</taxon>
    </lineage>
</organism>
<evidence type="ECO:0000256" key="1">
    <source>
        <dbReference type="SAM" id="MobiDB-lite"/>
    </source>
</evidence>
<dbReference type="InterPro" id="IPR025953">
    <property type="entry name" value="YlbD_coat"/>
</dbReference>
<dbReference type="RefSeq" id="WP_251604959.1">
    <property type="nucleotide sequence ID" value="NZ_JAMQJY010000001.1"/>
</dbReference>
<dbReference type="Proteomes" id="UP001203665">
    <property type="component" value="Unassembled WGS sequence"/>
</dbReference>
<reference evidence="2" key="1">
    <citation type="submission" date="2022-06" db="EMBL/GenBank/DDBJ databases">
        <title>Alkalicoccobacillus porphyridii sp. nov., isolated from a marine red alga, Porphyridium purpureum and reclassification of Shouchella plakortidis and Shouchella gibsonii as Alkalicoccobacillus plakortidis comb. nov. and Alkalicoccobacillus gibsonii comb. nov.</title>
        <authorList>
            <person name="Kim K.H."/>
            <person name="Lee J.K."/>
            <person name="Han D.M."/>
            <person name="Baek J.H."/>
            <person name="Jeon C.O."/>
        </authorList>
    </citation>
    <scope>NUCLEOTIDE SEQUENCE</scope>
    <source>
        <strain evidence="2">DSM 19153</strain>
    </source>
</reference>
<evidence type="ECO:0000313" key="3">
    <source>
        <dbReference type="Proteomes" id="UP001203665"/>
    </source>
</evidence>
<feature type="compositionally biased region" description="Basic and acidic residues" evidence="1">
    <location>
        <begin position="56"/>
        <end position="68"/>
    </location>
</feature>
<comment type="caution">
    <text evidence="2">The sequence shown here is derived from an EMBL/GenBank/DDBJ whole genome shotgun (WGS) entry which is preliminary data.</text>
</comment>
<feature type="region of interest" description="Disordered" evidence="1">
    <location>
        <begin position="128"/>
        <end position="148"/>
    </location>
</feature>
<dbReference type="EMBL" id="JAMQJY010000001">
    <property type="protein sequence ID" value="MCM2674848.1"/>
    <property type="molecule type" value="Genomic_DNA"/>
</dbReference>
<evidence type="ECO:0000313" key="2">
    <source>
        <dbReference type="EMBL" id="MCM2674848.1"/>
    </source>
</evidence>
<proteinExistence type="predicted"/>
<dbReference type="Pfam" id="PF14071">
    <property type="entry name" value="YlbD_coat"/>
    <property type="match status" value="1"/>
</dbReference>
<gene>
    <name evidence="2" type="ORF">NDM98_04560</name>
</gene>
<sequence length="148" mass="16812">MVSSHELHPSVQEFKAFVREHPKLTNEIRLGNKSLQAYYEEWTVLGADHSQWDQFKADASEQYVHQEEPQSSSSSSSENNEQTEPGQAAEFMGQIMGMVKKMNVQDLQNHLAQFSSVLGNVQTLIQSFQRSEGQETRSNSDQPFFVST</sequence>